<reference evidence="3" key="2">
    <citation type="submission" date="2019-07" db="EMBL/GenBank/DDBJ databases">
        <authorList>
            <person name="Whitman W."/>
            <person name="Huntemann M."/>
            <person name="Clum A."/>
            <person name="Pillay M."/>
            <person name="Palaniappan K."/>
            <person name="Varghese N."/>
            <person name="Mikhailova N."/>
            <person name="Stamatis D."/>
            <person name="Reddy T."/>
            <person name="Daum C."/>
            <person name="Shapiro N."/>
            <person name="Ivanova N."/>
            <person name="Kyrpides N."/>
            <person name="Woyke T."/>
        </authorList>
    </citation>
    <scope>NUCLEOTIDE SEQUENCE</scope>
    <source>
        <strain evidence="3">CGMCC 1.10685</strain>
    </source>
</reference>
<protein>
    <recommendedName>
        <fullName evidence="6">Chemotaxis protein</fullName>
    </recommendedName>
</protein>
<gene>
    <name evidence="2" type="ORF">GO485_11555</name>
    <name evidence="3" type="ORF">IP92_01910</name>
</gene>
<keyword evidence="1" id="KW-0812">Transmembrane</keyword>
<sequence>MTQAQAATETWEELYESFFDHGERLTDEIDRLAADVKDAKTLNRSNARMFQQMTELAERFAQRSTELAERLDAAKDVADSAGRNAAASLTAQAEQASGRLVDRLGTAAGEVDGIIGDLRSAAAFTRAWAIVCAVVAVCGVAIGAWGTYRLLHNPTTEQDQYLRTQGVLLGRMMENASKKELAMLNTLRQREEARLRKDAAPTQ</sequence>
<dbReference type="Proteomes" id="UP000437862">
    <property type="component" value="Chromosome"/>
</dbReference>
<reference evidence="3 4" key="1">
    <citation type="journal article" date="2015" name="Stand. Genomic Sci.">
        <title>Genomic Encyclopedia of Bacterial and Archaeal Type Strains, Phase III: the genomes of soil and plant-associated and newly described type strains.</title>
        <authorList>
            <person name="Whitman W.B."/>
            <person name="Woyke T."/>
            <person name="Klenk H.P."/>
            <person name="Zhou Y."/>
            <person name="Lilburn T.G."/>
            <person name="Beck B.J."/>
            <person name="De Vos P."/>
            <person name="Vandamme P."/>
            <person name="Eisen J.A."/>
            <person name="Garrity G."/>
            <person name="Hugenholtz P."/>
            <person name="Kyrpides N.C."/>
        </authorList>
    </citation>
    <scope>NUCLEOTIDE SEQUENCE [LARGE SCALE GENOMIC DNA]</scope>
    <source>
        <strain evidence="3 4">CGMCC 1.10685</strain>
    </source>
</reference>
<evidence type="ECO:0000256" key="1">
    <source>
        <dbReference type="SAM" id="Phobius"/>
    </source>
</evidence>
<evidence type="ECO:0000313" key="4">
    <source>
        <dbReference type="Proteomes" id="UP000315112"/>
    </source>
</evidence>
<keyword evidence="1" id="KW-1133">Transmembrane helix</keyword>
<proteinExistence type="predicted"/>
<reference evidence="2 5" key="3">
    <citation type="submission" date="2019-12" db="EMBL/GenBank/DDBJ databases">
        <title>Draft Genome Sequences of Six Type Strains of the Genus Massilia.</title>
        <authorList>
            <person name="Miess H."/>
            <person name="Frediansyah A."/>
            <person name="Goeker M."/>
            <person name="Gross H."/>
        </authorList>
    </citation>
    <scope>NUCLEOTIDE SEQUENCE [LARGE SCALE GENOMIC DNA]</scope>
    <source>
        <strain evidence="2 5">DSM 26639</strain>
    </source>
</reference>
<dbReference type="RefSeq" id="WP_145874309.1">
    <property type="nucleotide sequence ID" value="NZ_CP046904.1"/>
</dbReference>
<keyword evidence="5" id="KW-1185">Reference proteome</keyword>
<name>A0A562PVU8_9BURK</name>
<evidence type="ECO:0000313" key="3">
    <source>
        <dbReference type="EMBL" id="TWI48518.1"/>
    </source>
</evidence>
<dbReference type="EMBL" id="VLKW01000003">
    <property type="protein sequence ID" value="TWI48518.1"/>
    <property type="molecule type" value="Genomic_DNA"/>
</dbReference>
<evidence type="ECO:0000313" key="2">
    <source>
        <dbReference type="EMBL" id="QGZ39619.1"/>
    </source>
</evidence>
<dbReference type="EMBL" id="CP046904">
    <property type="protein sequence ID" value="QGZ39619.1"/>
    <property type="molecule type" value="Genomic_DNA"/>
</dbReference>
<dbReference type="AlphaFoldDB" id="A0A562PVU8"/>
<organism evidence="3 4">
    <name type="scientific">Pseudoduganella flava</name>
    <dbReference type="NCBI Taxonomy" id="871742"/>
    <lineage>
        <taxon>Bacteria</taxon>
        <taxon>Pseudomonadati</taxon>
        <taxon>Pseudomonadota</taxon>
        <taxon>Betaproteobacteria</taxon>
        <taxon>Burkholderiales</taxon>
        <taxon>Oxalobacteraceae</taxon>
        <taxon>Telluria group</taxon>
        <taxon>Pseudoduganella</taxon>
    </lineage>
</organism>
<evidence type="ECO:0008006" key="6">
    <source>
        <dbReference type="Google" id="ProtNLM"/>
    </source>
</evidence>
<keyword evidence="1" id="KW-0472">Membrane</keyword>
<evidence type="ECO:0000313" key="5">
    <source>
        <dbReference type="Proteomes" id="UP000437862"/>
    </source>
</evidence>
<dbReference type="Proteomes" id="UP000315112">
    <property type="component" value="Unassembled WGS sequence"/>
</dbReference>
<accession>A0A562PVU8</accession>
<feature type="transmembrane region" description="Helical" evidence="1">
    <location>
        <begin position="127"/>
        <end position="148"/>
    </location>
</feature>